<dbReference type="AlphaFoldDB" id="A0A4P9TIL2"/>
<dbReference type="InterPro" id="IPR036291">
    <property type="entry name" value="NAD(P)-bd_dom_sf"/>
</dbReference>
<dbReference type="GeneID" id="96157728"/>
<organism evidence="3 4">
    <name type="scientific">Natrinema pallidum</name>
    <dbReference type="NCBI Taxonomy" id="69527"/>
    <lineage>
        <taxon>Archaea</taxon>
        <taxon>Methanobacteriati</taxon>
        <taxon>Methanobacteriota</taxon>
        <taxon>Stenosarchaea group</taxon>
        <taxon>Halobacteria</taxon>
        <taxon>Halobacteriales</taxon>
        <taxon>Natrialbaceae</taxon>
        <taxon>Natrinema</taxon>
    </lineage>
</organism>
<dbReference type="Pfam" id="PF13460">
    <property type="entry name" value="NAD_binding_10"/>
    <property type="match status" value="1"/>
</dbReference>
<dbReference type="RefSeq" id="WP_138655311.1">
    <property type="nucleotide sequence ID" value="NZ_CP040637.1"/>
</dbReference>
<dbReference type="KEGG" id="npl:FGF80_16935"/>
<accession>A0A4P9TIL2</accession>
<keyword evidence="4" id="KW-1185">Reference proteome</keyword>
<feature type="region of interest" description="Disordered" evidence="1">
    <location>
        <begin position="298"/>
        <end position="317"/>
    </location>
</feature>
<evidence type="ECO:0000259" key="2">
    <source>
        <dbReference type="Pfam" id="PF13460"/>
    </source>
</evidence>
<feature type="domain" description="NAD(P)-binding" evidence="2">
    <location>
        <begin position="7"/>
        <end position="155"/>
    </location>
</feature>
<protein>
    <submittedName>
        <fullName evidence="3">NAD-dependent epimerase/dehydratase family protein</fullName>
    </submittedName>
</protein>
<dbReference type="Proteomes" id="UP000307562">
    <property type="component" value="Chromosome"/>
</dbReference>
<evidence type="ECO:0000256" key="1">
    <source>
        <dbReference type="SAM" id="MobiDB-lite"/>
    </source>
</evidence>
<dbReference type="InterPro" id="IPR051207">
    <property type="entry name" value="ComplexI_NDUFA9_subunit"/>
</dbReference>
<evidence type="ECO:0000313" key="4">
    <source>
        <dbReference type="Proteomes" id="UP000307562"/>
    </source>
</evidence>
<dbReference type="Gene3D" id="3.40.50.720">
    <property type="entry name" value="NAD(P)-binding Rossmann-like Domain"/>
    <property type="match status" value="1"/>
</dbReference>
<reference evidence="4" key="1">
    <citation type="submission" date="2019-05" db="EMBL/GenBank/DDBJ databases">
        <title>Complete Genome Sequence and Methylation Pattern of the Halophilic Archaeon Natrinema pallidum BOL6-1.</title>
        <authorList>
            <person name="DasSarma P."/>
            <person name="DasSarma B.P."/>
            <person name="DasSarma S.L."/>
            <person name="Martinez F.L."/>
            <person name="Guzman D."/>
            <person name="Roberts R.J."/>
            <person name="DasSarma S."/>
        </authorList>
    </citation>
    <scope>NUCLEOTIDE SEQUENCE [LARGE SCALE GENOMIC DNA]</scope>
    <source>
        <strain evidence="4">BOL6-1</strain>
    </source>
</reference>
<dbReference type="PANTHER" id="PTHR12126:SF11">
    <property type="entry name" value="NADH DEHYDROGENASE [UBIQUINONE] 1 ALPHA SUBCOMPLEX SUBUNIT 9, MITOCHONDRIAL"/>
    <property type="match status" value="1"/>
</dbReference>
<dbReference type="SUPFAM" id="SSF51735">
    <property type="entry name" value="NAD(P)-binding Rossmann-fold domains"/>
    <property type="match status" value="1"/>
</dbReference>
<dbReference type="InterPro" id="IPR016040">
    <property type="entry name" value="NAD(P)-bd_dom"/>
</dbReference>
<gene>
    <name evidence="3" type="ORF">FGF80_16935</name>
</gene>
<dbReference type="GO" id="GO:0044877">
    <property type="term" value="F:protein-containing complex binding"/>
    <property type="evidence" value="ECO:0007669"/>
    <property type="project" value="TreeGrafter"/>
</dbReference>
<proteinExistence type="predicted"/>
<sequence length="317" mass="33957">MRVLVTGATGFVGQRLVAALRAETTHDVTVLVRDAESYEPPDGITVVEGDVLEPGSFEDALADVDVAYYLIHAMGSSGDFAERDRRGARNFERAASDAGTGRVIYLSGLGNDADSLSSHLSSRREVESILRAGTADVTVLRAAIIIGDGSASFRLVRQLATRLPVMITPRWVDTDCQPIAIDDVIAYCLAVLERPVTAGETYEIGGPDVLTYREMLLETAEIETGRQPLIVPVPVLSPRLSAHWVGLVTDVPRAVASPLIEGVRNRVVVTDDRLDGLVDFEPTPFDVAVRRAVGLASDGPDAVDRTGTTAPPTRGEK</sequence>
<evidence type="ECO:0000313" key="3">
    <source>
        <dbReference type="EMBL" id="QCW04801.1"/>
    </source>
</evidence>
<dbReference type="EMBL" id="CP040637">
    <property type="protein sequence ID" value="QCW04801.1"/>
    <property type="molecule type" value="Genomic_DNA"/>
</dbReference>
<name>A0A4P9TIL2_9EURY</name>
<dbReference type="PANTHER" id="PTHR12126">
    <property type="entry name" value="NADH-UBIQUINONE OXIDOREDUCTASE 39 KDA SUBUNIT-RELATED"/>
    <property type="match status" value="1"/>
</dbReference>